<sequence>MKKYLIVTSLIMLLVVLFGCGTSGSVDEGDQTQADPLPADQDKQKNEGDGLALLKQLAYEVTSEKSDDQITFQMELTNPTDEQVKISFPSGQQYEIIIKSKKSDEVVYRYSEGRMFTQAIVDYEIEPGETKTWEQAWDFKEAEPGDYTATVMLLPEPVHQPSNENNPFVKQVSLSIDGEK</sequence>
<evidence type="ECO:0000256" key="1">
    <source>
        <dbReference type="SAM" id="SignalP"/>
    </source>
</evidence>
<protein>
    <recommendedName>
        <fullName evidence="2">Intracellular proteinase inhibitor BsuPI domain-containing protein</fullName>
    </recommendedName>
</protein>
<evidence type="ECO:0000313" key="3">
    <source>
        <dbReference type="EMBL" id="GAA0491634.1"/>
    </source>
</evidence>
<dbReference type="InterPro" id="IPR038144">
    <property type="entry name" value="IPI"/>
</dbReference>
<dbReference type="InterPro" id="IPR020481">
    <property type="entry name" value="Intracell_prot_inh_BsuPI"/>
</dbReference>
<organism evidence="3 4">
    <name type="scientific">Salinibacillus aidingensis</name>
    <dbReference type="NCBI Taxonomy" id="237684"/>
    <lineage>
        <taxon>Bacteria</taxon>
        <taxon>Bacillati</taxon>
        <taxon>Bacillota</taxon>
        <taxon>Bacilli</taxon>
        <taxon>Bacillales</taxon>
        <taxon>Bacillaceae</taxon>
        <taxon>Salinibacillus</taxon>
    </lineage>
</organism>
<reference evidence="3 4" key="1">
    <citation type="journal article" date="2019" name="Int. J. Syst. Evol. Microbiol.">
        <title>The Global Catalogue of Microorganisms (GCM) 10K type strain sequencing project: providing services to taxonomists for standard genome sequencing and annotation.</title>
        <authorList>
            <consortium name="The Broad Institute Genomics Platform"/>
            <consortium name="The Broad Institute Genome Sequencing Center for Infectious Disease"/>
            <person name="Wu L."/>
            <person name="Ma J."/>
        </authorList>
    </citation>
    <scope>NUCLEOTIDE SEQUENCE [LARGE SCALE GENOMIC DNA]</scope>
    <source>
        <strain evidence="3 4">JCM 12389</strain>
    </source>
</reference>
<evidence type="ECO:0000313" key="4">
    <source>
        <dbReference type="Proteomes" id="UP001500880"/>
    </source>
</evidence>
<keyword evidence="1" id="KW-0732">Signal</keyword>
<comment type="caution">
    <text evidence="3">The sequence shown here is derived from an EMBL/GenBank/DDBJ whole genome shotgun (WGS) entry which is preliminary data.</text>
</comment>
<evidence type="ECO:0000259" key="2">
    <source>
        <dbReference type="Pfam" id="PF12690"/>
    </source>
</evidence>
<dbReference type="Proteomes" id="UP001500880">
    <property type="component" value="Unassembled WGS sequence"/>
</dbReference>
<accession>A0ABN1B714</accession>
<feature type="signal peptide" evidence="1">
    <location>
        <begin position="1"/>
        <end position="28"/>
    </location>
</feature>
<dbReference type="Pfam" id="PF12690">
    <property type="entry name" value="BsuPI"/>
    <property type="match status" value="1"/>
</dbReference>
<dbReference type="Gene3D" id="2.60.40.2360">
    <property type="entry name" value="Intracellular proteinase inhibitor BsuPI"/>
    <property type="match status" value="1"/>
</dbReference>
<gene>
    <name evidence="3" type="ORF">GCM10008986_17240</name>
</gene>
<feature type="domain" description="Intracellular proteinase inhibitor BsuPI" evidence="2">
    <location>
        <begin position="58"/>
        <end position="154"/>
    </location>
</feature>
<proteinExistence type="predicted"/>
<name>A0ABN1B714_9BACI</name>
<dbReference type="EMBL" id="BAAADO010000003">
    <property type="protein sequence ID" value="GAA0491634.1"/>
    <property type="molecule type" value="Genomic_DNA"/>
</dbReference>
<dbReference type="PROSITE" id="PS51257">
    <property type="entry name" value="PROKAR_LIPOPROTEIN"/>
    <property type="match status" value="1"/>
</dbReference>
<keyword evidence="4" id="KW-1185">Reference proteome</keyword>
<dbReference type="RefSeq" id="WP_343839801.1">
    <property type="nucleotide sequence ID" value="NZ_BAAADO010000003.1"/>
</dbReference>
<feature type="chain" id="PRO_5045830335" description="Intracellular proteinase inhibitor BsuPI domain-containing protein" evidence="1">
    <location>
        <begin position="29"/>
        <end position="180"/>
    </location>
</feature>